<proteinExistence type="predicted"/>
<organism evidence="1 2">
    <name type="scientific">Corchorus olitorius</name>
    <dbReference type="NCBI Taxonomy" id="93759"/>
    <lineage>
        <taxon>Eukaryota</taxon>
        <taxon>Viridiplantae</taxon>
        <taxon>Streptophyta</taxon>
        <taxon>Embryophyta</taxon>
        <taxon>Tracheophyta</taxon>
        <taxon>Spermatophyta</taxon>
        <taxon>Magnoliopsida</taxon>
        <taxon>eudicotyledons</taxon>
        <taxon>Gunneridae</taxon>
        <taxon>Pentapetalae</taxon>
        <taxon>rosids</taxon>
        <taxon>malvids</taxon>
        <taxon>Malvales</taxon>
        <taxon>Malvaceae</taxon>
        <taxon>Grewioideae</taxon>
        <taxon>Apeibeae</taxon>
        <taxon>Corchorus</taxon>
    </lineage>
</organism>
<dbReference type="Proteomes" id="UP000187203">
    <property type="component" value="Unassembled WGS sequence"/>
</dbReference>
<dbReference type="AlphaFoldDB" id="A0A1R3K9F2"/>
<evidence type="ECO:0000313" key="2">
    <source>
        <dbReference type="Proteomes" id="UP000187203"/>
    </source>
</evidence>
<reference evidence="2" key="1">
    <citation type="submission" date="2013-09" db="EMBL/GenBank/DDBJ databases">
        <title>Corchorus olitorius genome sequencing.</title>
        <authorList>
            <person name="Alam M."/>
            <person name="Haque M.S."/>
            <person name="Islam M.S."/>
            <person name="Emdad E.M."/>
            <person name="Islam M.M."/>
            <person name="Ahmed B."/>
            <person name="Halim A."/>
            <person name="Hossen Q.M.M."/>
            <person name="Hossain M.Z."/>
            <person name="Ahmed R."/>
            <person name="Khan M.M."/>
            <person name="Islam R."/>
            <person name="Rashid M.M."/>
            <person name="Khan S.A."/>
            <person name="Rahman M.S."/>
            <person name="Alam M."/>
            <person name="Yahiya A.S."/>
            <person name="Khan M.S."/>
            <person name="Azam M.S."/>
            <person name="Haque T."/>
            <person name="Lashkar M.Z.H."/>
            <person name="Akhand A.I."/>
            <person name="Morshed G."/>
            <person name="Roy S."/>
            <person name="Uddin K.S."/>
            <person name="Rabeya T."/>
            <person name="Hossain A.S."/>
            <person name="Chowdhury A."/>
            <person name="Snigdha A.R."/>
            <person name="Mortoza M.S."/>
            <person name="Matin S.A."/>
            <person name="Hoque S.M.E."/>
            <person name="Islam M.K."/>
            <person name="Roy D.K."/>
            <person name="Haider R."/>
            <person name="Moosa M.M."/>
            <person name="Elias S.M."/>
            <person name="Hasan A.M."/>
            <person name="Jahan S."/>
            <person name="Shafiuddin M."/>
            <person name="Mahmood N."/>
            <person name="Shommy N.S."/>
        </authorList>
    </citation>
    <scope>NUCLEOTIDE SEQUENCE [LARGE SCALE GENOMIC DNA]</scope>
    <source>
        <strain evidence="2">cv. O-4</strain>
    </source>
</reference>
<gene>
    <name evidence="1" type="ORF">COLO4_10266</name>
</gene>
<evidence type="ECO:0000313" key="1">
    <source>
        <dbReference type="EMBL" id="OMP03684.1"/>
    </source>
</evidence>
<accession>A0A1R3K9F2</accession>
<sequence>METRLGRRRRQFSVKEATNLEELSKGNNYVPK</sequence>
<name>A0A1R3K9F2_9ROSI</name>
<comment type="caution">
    <text evidence="1">The sequence shown here is derived from an EMBL/GenBank/DDBJ whole genome shotgun (WGS) entry which is preliminary data.</text>
</comment>
<dbReference type="EMBL" id="AWUE01014447">
    <property type="protein sequence ID" value="OMP03684.1"/>
    <property type="molecule type" value="Genomic_DNA"/>
</dbReference>
<keyword evidence="2" id="KW-1185">Reference proteome</keyword>
<protein>
    <submittedName>
        <fullName evidence="1">Uncharacterized protein</fullName>
    </submittedName>
</protein>